<accession>A0A845U302</accession>
<name>A0A845U302_9PROT</name>
<dbReference type="CDD" id="cd02042">
    <property type="entry name" value="ParAB_family"/>
    <property type="match status" value="1"/>
</dbReference>
<dbReference type="InterPro" id="IPR050678">
    <property type="entry name" value="DNA_Partitioning_ATPase"/>
</dbReference>
<gene>
    <name evidence="2" type="ORF">GL267_02975</name>
</gene>
<dbReference type="SUPFAM" id="SSF52540">
    <property type="entry name" value="P-loop containing nucleoside triphosphate hydrolases"/>
    <property type="match status" value="1"/>
</dbReference>
<organism evidence="2">
    <name type="scientific">Acidithiobacillus ferrianus</name>
    <dbReference type="NCBI Taxonomy" id="2678518"/>
    <lineage>
        <taxon>Bacteria</taxon>
        <taxon>Pseudomonadati</taxon>
        <taxon>Pseudomonadota</taxon>
        <taxon>Acidithiobacillia</taxon>
        <taxon>Acidithiobacillales</taxon>
        <taxon>Acidithiobacillaceae</taxon>
        <taxon>Acidithiobacillus</taxon>
    </lineage>
</organism>
<dbReference type="PANTHER" id="PTHR13696:SF96">
    <property type="entry name" value="COBQ_COBB_MIND_PARA NUCLEOTIDE BINDING DOMAIN-CONTAINING PROTEIN"/>
    <property type="match status" value="1"/>
</dbReference>
<evidence type="ECO:0000313" key="2">
    <source>
        <dbReference type="EMBL" id="NDU41646.1"/>
    </source>
</evidence>
<reference evidence="2" key="1">
    <citation type="submission" date="2019-11" db="EMBL/GenBank/DDBJ databases">
        <title>Acidithiobacillus ferrianus sp. nov.: a facultatively anaerobic and extremely acidophilic chemolithoautotroph.</title>
        <authorList>
            <person name="Norris P.R."/>
            <person name="Falagan C."/>
            <person name="Moya-Beltran A."/>
            <person name="Castro M."/>
            <person name="Quatrini R."/>
            <person name="Johnson D.B."/>
        </authorList>
    </citation>
    <scope>NUCLEOTIDE SEQUENCE [LARGE SCALE GENOMIC DNA]</scope>
    <source>
        <strain evidence="2">MG</strain>
    </source>
</reference>
<protein>
    <submittedName>
        <fullName evidence="2">AAA family ATPase</fullName>
    </submittedName>
</protein>
<comment type="caution">
    <text evidence="2">The sequence shown here is derived from an EMBL/GenBank/DDBJ whole genome shotgun (WGS) entry which is preliminary data.</text>
</comment>
<dbReference type="EMBL" id="WNJL01000012">
    <property type="protein sequence ID" value="NDU41646.1"/>
    <property type="molecule type" value="Genomic_DNA"/>
</dbReference>
<dbReference type="Gene3D" id="3.40.50.300">
    <property type="entry name" value="P-loop containing nucleotide triphosphate hydrolases"/>
    <property type="match status" value="1"/>
</dbReference>
<dbReference type="PIRSF" id="PIRSF009320">
    <property type="entry name" value="Nuc_binding_HP_1000"/>
    <property type="match status" value="1"/>
</dbReference>
<dbReference type="InterPro" id="IPR002586">
    <property type="entry name" value="CobQ/CobB/MinD/ParA_Nub-bd_dom"/>
</dbReference>
<dbReference type="RefSeq" id="WP_163096409.1">
    <property type="nucleotide sequence ID" value="NZ_CP127524.1"/>
</dbReference>
<feature type="domain" description="CobQ/CobB/MinD/ParA nucleotide binding" evidence="1">
    <location>
        <begin position="4"/>
        <end position="177"/>
    </location>
</feature>
<sequence>MILLIGGEKGGTGKTTLAVNLASGFRLRNRDVLLVDTDPQGSASGWSTMREERTDLTRIPCMQKFGKSLQNEIKDLSARYQDVIVDAGGRDSVELRAALVAVEHVIIPVQASQFDLWTIEQMSELVNTATAFNTHLCATLVLSRAPTNLQVHDTHAAQHMLQEFKNLRLSNVIVRDRIIYRRSIAQGCGVLEYQPADRKAQAEIINLIEEIMI</sequence>
<dbReference type="InterPro" id="IPR027417">
    <property type="entry name" value="P-loop_NTPase"/>
</dbReference>
<proteinExistence type="predicted"/>
<evidence type="ECO:0000259" key="1">
    <source>
        <dbReference type="Pfam" id="PF01656"/>
    </source>
</evidence>
<dbReference type="AlphaFoldDB" id="A0A845U302"/>
<dbReference type="PANTHER" id="PTHR13696">
    <property type="entry name" value="P-LOOP CONTAINING NUCLEOSIDE TRIPHOSPHATE HYDROLASE"/>
    <property type="match status" value="1"/>
</dbReference>
<dbReference type="Pfam" id="PF01656">
    <property type="entry name" value="CbiA"/>
    <property type="match status" value="1"/>
</dbReference>